<dbReference type="EMBL" id="RSFE01000019">
    <property type="protein sequence ID" value="RWU07943.1"/>
    <property type="molecule type" value="Genomic_DNA"/>
</dbReference>
<name>A0A443YVM4_9GAMM</name>
<feature type="transmembrane region" description="Helical" evidence="1">
    <location>
        <begin position="194"/>
        <end position="211"/>
    </location>
</feature>
<proteinExistence type="predicted"/>
<protein>
    <submittedName>
        <fullName evidence="2">Uncharacterized protein</fullName>
    </submittedName>
</protein>
<feature type="transmembrane region" description="Helical" evidence="1">
    <location>
        <begin position="152"/>
        <end position="182"/>
    </location>
</feature>
<keyword evidence="1" id="KW-0472">Membrane</keyword>
<dbReference type="Proteomes" id="UP000288789">
    <property type="component" value="Unassembled WGS sequence"/>
</dbReference>
<keyword evidence="1" id="KW-1133">Transmembrane helix</keyword>
<comment type="caution">
    <text evidence="2">The sequence shown here is derived from an EMBL/GenBank/DDBJ whole genome shotgun (WGS) entry which is preliminary data.</text>
</comment>
<dbReference type="RefSeq" id="WP_128353201.1">
    <property type="nucleotide sequence ID" value="NZ_RSFE01000019.1"/>
</dbReference>
<evidence type="ECO:0000313" key="2">
    <source>
        <dbReference type="EMBL" id="RWU07943.1"/>
    </source>
</evidence>
<sequence>MSNQDNVLAARVGLKWLEEQQKVAGNRTRIHRLFQQICEQVIAAAGAKTSFVIKDILESEHESESGSQVRKKFKELGEWLSERADVLAESAVDNNFKVYPTGQVTKGDRVLVFIFSARDVDLRFTPSKNDIPEGAIRYTFETRRELNMWLRWLYGAQLGLIPAILIVVLLFGFSGFMILLIIGSLYSAVYQPSIYNWLLTTLLIIVSAKFYKHWRRFYELPERRVVLMPDLLTGRLTPTALVLHHQDDERLPRLNVIAATSTCPVCGGKIVLRADKDNRVYGACTVNPNEHTFSFDYTKKLGWRRN</sequence>
<keyword evidence="1" id="KW-0812">Transmembrane</keyword>
<dbReference type="OrthoDB" id="6238799at2"/>
<evidence type="ECO:0000313" key="3">
    <source>
        <dbReference type="Proteomes" id="UP000288789"/>
    </source>
</evidence>
<organism evidence="2 3">
    <name type="scientific">Pseudidiomarina gelatinasegens</name>
    <dbReference type="NCBI Taxonomy" id="2487740"/>
    <lineage>
        <taxon>Bacteria</taxon>
        <taxon>Pseudomonadati</taxon>
        <taxon>Pseudomonadota</taxon>
        <taxon>Gammaproteobacteria</taxon>
        <taxon>Alteromonadales</taxon>
        <taxon>Idiomarinaceae</taxon>
        <taxon>Pseudidiomarina</taxon>
    </lineage>
</organism>
<keyword evidence="3" id="KW-1185">Reference proteome</keyword>
<gene>
    <name evidence="2" type="ORF">EGC76_11805</name>
</gene>
<evidence type="ECO:0000256" key="1">
    <source>
        <dbReference type="SAM" id="Phobius"/>
    </source>
</evidence>
<accession>A0A443YVM4</accession>
<reference evidence="2 3" key="1">
    <citation type="submission" date="2018-12" db="EMBL/GenBank/DDBJ databases">
        <authorList>
            <person name="Li A."/>
            <person name="Zhang M."/>
            <person name="Zhu H."/>
        </authorList>
    </citation>
    <scope>NUCLEOTIDE SEQUENCE [LARGE SCALE GENOMIC DNA]</scope>
    <source>
        <strain evidence="2 3">R04H25</strain>
    </source>
</reference>
<dbReference type="AlphaFoldDB" id="A0A443YVM4"/>